<dbReference type="Proteomes" id="UP000095412">
    <property type="component" value="Unassembled WGS sequence"/>
</dbReference>
<keyword evidence="3" id="KW-1185">Reference proteome</keyword>
<dbReference type="EMBL" id="FMPG01000012">
    <property type="protein sequence ID" value="SCT30876.1"/>
    <property type="molecule type" value="Genomic_DNA"/>
</dbReference>
<reference evidence="2 4" key="2">
    <citation type="submission" date="2016-09" db="EMBL/GenBank/DDBJ databases">
        <authorList>
            <consortium name="Pathogen Informatics"/>
        </authorList>
    </citation>
    <scope>NUCLEOTIDE SEQUENCE [LARGE SCALE GENOMIC DNA]</scope>
    <source>
        <strain evidence="2 4">82B</strain>
    </source>
</reference>
<organism evidence="2 4">
    <name type="scientific">Staphylococcus caeli</name>
    <dbReference type="NCBI Taxonomy" id="2201815"/>
    <lineage>
        <taxon>Bacteria</taxon>
        <taxon>Bacillati</taxon>
        <taxon>Bacillota</taxon>
        <taxon>Bacilli</taxon>
        <taxon>Bacillales</taxon>
        <taxon>Staphylococcaceae</taxon>
        <taxon>Staphylococcus</taxon>
    </lineage>
</organism>
<gene>
    <name evidence="2" type="ORF">SAMEA2297795_02212</name>
    <name evidence="1" type="ORF">SAMEA2297796_01995</name>
</gene>
<evidence type="ECO:0000313" key="4">
    <source>
        <dbReference type="Proteomes" id="UP000095768"/>
    </source>
</evidence>
<reference evidence="1 3" key="1">
    <citation type="submission" date="2016-09" db="EMBL/GenBank/DDBJ databases">
        <authorList>
            <consortium name="Pathogen Informatics"/>
            <person name="Sun Q."/>
            <person name="Inoue M."/>
        </authorList>
    </citation>
    <scope>NUCLEOTIDE SEQUENCE [LARGE SCALE GENOMIC DNA]</scope>
    <source>
        <strain evidence="1 3">82C</strain>
    </source>
</reference>
<evidence type="ECO:0000313" key="1">
    <source>
        <dbReference type="EMBL" id="SCT23880.1"/>
    </source>
</evidence>
<protein>
    <submittedName>
        <fullName evidence="2">Uncharacterized protein</fullName>
    </submittedName>
</protein>
<sequence length="61" mass="6784">MLINKAPKINKLPAIIGKLPSKILLTASSGVANVINDRNKDNNVVAYFKVFNPFMNMIVHF</sequence>
<evidence type="ECO:0000313" key="2">
    <source>
        <dbReference type="EMBL" id="SCT30876.1"/>
    </source>
</evidence>
<name>A0A1D4PLM7_9STAP</name>
<dbReference type="EMBL" id="FMPI01000016">
    <property type="protein sequence ID" value="SCT23880.1"/>
    <property type="molecule type" value="Genomic_DNA"/>
</dbReference>
<evidence type="ECO:0000313" key="3">
    <source>
        <dbReference type="Proteomes" id="UP000095412"/>
    </source>
</evidence>
<proteinExistence type="predicted"/>
<accession>A0A1D4PLM7</accession>
<dbReference type="Proteomes" id="UP000095768">
    <property type="component" value="Unassembled WGS sequence"/>
</dbReference>
<dbReference type="AlphaFoldDB" id="A0A1D4PLM7"/>